<dbReference type="Pfam" id="PF04110">
    <property type="entry name" value="APG12"/>
    <property type="match status" value="1"/>
</dbReference>
<dbReference type="OrthoDB" id="5974330at2759"/>
<evidence type="ECO:0000256" key="2">
    <source>
        <dbReference type="ARBA" id="ARBA00008500"/>
    </source>
</evidence>
<dbReference type="SMART" id="SM00338">
    <property type="entry name" value="BRLZ"/>
    <property type="match status" value="1"/>
</dbReference>
<dbReference type="GO" id="GO:0005737">
    <property type="term" value="C:cytoplasm"/>
    <property type="evidence" value="ECO:0007669"/>
    <property type="project" value="InterPro"/>
</dbReference>
<dbReference type="AlphaFoldDB" id="A0A8J2L126"/>
<accession>A0A8J2L126</accession>
<evidence type="ECO:0000256" key="9">
    <source>
        <dbReference type="SAM" id="Coils"/>
    </source>
</evidence>
<feature type="compositionally biased region" description="Polar residues" evidence="10">
    <location>
        <begin position="122"/>
        <end position="131"/>
    </location>
</feature>
<protein>
    <recommendedName>
        <fullName evidence="11">BZIP domain-containing protein</fullName>
    </recommendedName>
</protein>
<keyword evidence="4" id="KW-1017">Isopeptide bond</keyword>
<proteinExistence type="inferred from homology"/>
<dbReference type="InterPro" id="IPR007242">
    <property type="entry name" value="Atg12"/>
</dbReference>
<evidence type="ECO:0000256" key="6">
    <source>
        <dbReference type="ARBA" id="ARBA00023125"/>
    </source>
</evidence>
<dbReference type="EMBL" id="CAJVCH010541826">
    <property type="protein sequence ID" value="CAG7826967.1"/>
    <property type="molecule type" value="Genomic_DNA"/>
</dbReference>
<dbReference type="PANTHER" id="PTHR10129:SF48">
    <property type="entry name" value="MAF-S, ISOFORM B"/>
    <property type="match status" value="1"/>
</dbReference>
<organism evidence="12 13">
    <name type="scientific">Allacma fusca</name>
    <dbReference type="NCBI Taxonomy" id="39272"/>
    <lineage>
        <taxon>Eukaryota</taxon>
        <taxon>Metazoa</taxon>
        <taxon>Ecdysozoa</taxon>
        <taxon>Arthropoda</taxon>
        <taxon>Hexapoda</taxon>
        <taxon>Collembola</taxon>
        <taxon>Symphypleona</taxon>
        <taxon>Sminthuridae</taxon>
        <taxon>Allacma</taxon>
    </lineage>
</organism>
<comment type="similarity">
    <text evidence="2">Belongs to the bZIP family. Maf subfamily.</text>
</comment>
<sequence length="246" mass="27884">MDGENEPGTVVERSDSQDSTSNSPAVKKGKINVLLKPVGDAPILKQKLWAIDPEKQVAQVIQFCSRLMKLDRESNLLLFVNQSFAPSPDQVIRNFSSSSSEDSEDEGSIVSSPGTSRRSKSPRLSQMQNPVHTAGMDVMSDDELVSISVRDLNRTLKMRGLSREEIVRMKQRRRTLKNRGYAASCRVKRIEQRDILDTDKSVEQTDIESMLNENQALREEIEAFQSKFDALKKFAMQKKIIIPYDY</sequence>
<dbReference type="PANTHER" id="PTHR10129">
    <property type="entry name" value="TRANSCRIPTION FACTOR MAF"/>
    <property type="match status" value="1"/>
</dbReference>
<dbReference type="Proteomes" id="UP000708208">
    <property type="component" value="Unassembled WGS sequence"/>
</dbReference>
<dbReference type="CDD" id="cd01612">
    <property type="entry name" value="Ubl_ATG12"/>
    <property type="match status" value="1"/>
</dbReference>
<evidence type="ECO:0000256" key="7">
    <source>
        <dbReference type="ARBA" id="ARBA00023163"/>
    </source>
</evidence>
<evidence type="ECO:0000313" key="12">
    <source>
        <dbReference type="EMBL" id="CAG7826967.1"/>
    </source>
</evidence>
<feature type="domain" description="BZIP" evidence="11">
    <location>
        <begin position="162"/>
        <end position="230"/>
    </location>
</feature>
<feature type="region of interest" description="Disordered" evidence="10">
    <location>
        <begin position="91"/>
        <end position="137"/>
    </location>
</feature>
<dbReference type="CDD" id="cd14717">
    <property type="entry name" value="bZIP_Maf_small"/>
    <property type="match status" value="1"/>
</dbReference>
<gene>
    <name evidence="12" type="ORF">AFUS01_LOCUS36987</name>
</gene>
<dbReference type="Pfam" id="PF03131">
    <property type="entry name" value="bZIP_Maf"/>
    <property type="match status" value="1"/>
</dbReference>
<feature type="region of interest" description="Disordered" evidence="10">
    <location>
        <begin position="1"/>
        <end position="25"/>
    </location>
</feature>
<dbReference type="GO" id="GO:0000978">
    <property type="term" value="F:RNA polymerase II cis-regulatory region sequence-specific DNA binding"/>
    <property type="evidence" value="ECO:0007669"/>
    <property type="project" value="TreeGrafter"/>
</dbReference>
<dbReference type="InterPro" id="IPR024874">
    <property type="entry name" value="Transcription_factor_Maf_fam"/>
</dbReference>
<evidence type="ECO:0000256" key="5">
    <source>
        <dbReference type="ARBA" id="ARBA00023015"/>
    </source>
</evidence>
<keyword evidence="7" id="KW-0804">Transcription</keyword>
<evidence type="ECO:0000256" key="4">
    <source>
        <dbReference type="ARBA" id="ARBA00022499"/>
    </source>
</evidence>
<evidence type="ECO:0000256" key="10">
    <source>
        <dbReference type="SAM" id="MobiDB-lite"/>
    </source>
</evidence>
<keyword evidence="8" id="KW-0539">Nucleus</keyword>
<evidence type="ECO:0000256" key="8">
    <source>
        <dbReference type="ARBA" id="ARBA00023242"/>
    </source>
</evidence>
<keyword evidence="9" id="KW-0175">Coiled coil</keyword>
<reference evidence="12" key="1">
    <citation type="submission" date="2021-06" db="EMBL/GenBank/DDBJ databases">
        <authorList>
            <person name="Hodson N. C."/>
            <person name="Mongue J. A."/>
            <person name="Jaron S. K."/>
        </authorList>
    </citation>
    <scope>NUCLEOTIDE SEQUENCE</scope>
</reference>
<keyword evidence="6" id="KW-0238">DNA-binding</keyword>
<dbReference type="GO" id="GO:0000981">
    <property type="term" value="F:DNA-binding transcription factor activity, RNA polymerase II-specific"/>
    <property type="evidence" value="ECO:0007669"/>
    <property type="project" value="TreeGrafter"/>
</dbReference>
<dbReference type="GO" id="GO:0000045">
    <property type="term" value="P:autophagosome assembly"/>
    <property type="evidence" value="ECO:0007669"/>
    <property type="project" value="InterPro"/>
</dbReference>
<feature type="coiled-coil region" evidence="9">
    <location>
        <begin position="200"/>
        <end position="227"/>
    </location>
</feature>
<evidence type="ECO:0000259" key="11">
    <source>
        <dbReference type="SMART" id="SM00338"/>
    </source>
</evidence>
<evidence type="ECO:0000256" key="3">
    <source>
        <dbReference type="ARBA" id="ARBA00022491"/>
    </source>
</evidence>
<keyword evidence="13" id="KW-1185">Reference proteome</keyword>
<keyword evidence="3" id="KW-0678">Repressor</keyword>
<keyword evidence="5" id="KW-0805">Transcription regulation</keyword>
<comment type="subcellular location">
    <subcellularLocation>
        <location evidence="1">Nucleus</location>
    </subcellularLocation>
</comment>
<dbReference type="InterPro" id="IPR004827">
    <property type="entry name" value="bZIP"/>
</dbReference>
<evidence type="ECO:0000313" key="13">
    <source>
        <dbReference type="Proteomes" id="UP000708208"/>
    </source>
</evidence>
<name>A0A8J2L126_9HEXA</name>
<dbReference type="FunFam" id="1.20.5.170:FF:000011">
    <property type="entry name" value="Transcription factor MafG, putative"/>
    <property type="match status" value="1"/>
</dbReference>
<dbReference type="InterPro" id="IPR004826">
    <property type="entry name" value="bZIP_Maf"/>
</dbReference>
<dbReference type="GO" id="GO:0005634">
    <property type="term" value="C:nucleus"/>
    <property type="evidence" value="ECO:0007669"/>
    <property type="project" value="UniProtKB-SubCell"/>
</dbReference>
<evidence type="ECO:0000256" key="1">
    <source>
        <dbReference type="ARBA" id="ARBA00004123"/>
    </source>
</evidence>
<comment type="caution">
    <text evidence="12">The sequence shown here is derived from an EMBL/GenBank/DDBJ whole genome shotgun (WGS) entry which is preliminary data.</text>
</comment>